<accession>A0A1F4SPN6</accession>
<feature type="coiled-coil region" evidence="1">
    <location>
        <begin position="28"/>
        <end position="55"/>
    </location>
</feature>
<keyword evidence="1" id="KW-0175">Coiled coil</keyword>
<protein>
    <submittedName>
        <fullName evidence="3">Uncharacterized protein</fullName>
    </submittedName>
</protein>
<feature type="coiled-coil region" evidence="1">
    <location>
        <begin position="215"/>
        <end position="242"/>
    </location>
</feature>
<evidence type="ECO:0000256" key="1">
    <source>
        <dbReference type="SAM" id="Coils"/>
    </source>
</evidence>
<evidence type="ECO:0000256" key="2">
    <source>
        <dbReference type="SAM" id="MobiDB-lite"/>
    </source>
</evidence>
<evidence type="ECO:0000313" key="4">
    <source>
        <dbReference type="Proteomes" id="UP000178417"/>
    </source>
</evidence>
<dbReference type="Proteomes" id="UP000178417">
    <property type="component" value="Unassembled WGS sequence"/>
</dbReference>
<gene>
    <name evidence="3" type="ORF">A2310_01760</name>
</gene>
<organism evidence="3 4">
    <name type="scientific">candidate division WOR-1 bacterium RIFOXYB2_FULL_37_13</name>
    <dbReference type="NCBI Taxonomy" id="1802579"/>
    <lineage>
        <taxon>Bacteria</taxon>
        <taxon>Bacillati</taxon>
        <taxon>Saganbacteria</taxon>
    </lineage>
</organism>
<dbReference type="EMBL" id="MEUB01000029">
    <property type="protein sequence ID" value="OGC22370.1"/>
    <property type="molecule type" value="Genomic_DNA"/>
</dbReference>
<feature type="region of interest" description="Disordered" evidence="2">
    <location>
        <begin position="1"/>
        <end position="24"/>
    </location>
</feature>
<sequence>MVEITGTGYSSQSQKPAALPQAESPSYSKALNDLFDSLDEAVNDLEDAVDDLSLEIPDSSTGKLKANKPSLVFEDLLKVGKTKEYIKKAKEIIDKIRRFNRQLALEDKNLIAAISLRLDMVQKALDITEKNIPIKDIFDALSKKLNDTMGEATRFFETLNSKATNNPISPQTLAAIRAELNKTGQIKEALKSAREQLKEIEFFCSDFTNEIQLYIRETYTRIRELEKNVITAEKELFRLKGVLFHSNEFLNQTNTPDGIMPLIVYKVVRSTGDSFEVGLAINSYATTQEVEELLSFLVDERYITLGECTEYPKYSTQPVCDTKHYFETKDLKEAMNSARKEGRPYIYLSQVVDHTILQRGWSSMYSNYPYLPMKIPTL</sequence>
<comment type="caution">
    <text evidence="3">The sequence shown here is derived from an EMBL/GenBank/DDBJ whole genome shotgun (WGS) entry which is preliminary data.</text>
</comment>
<reference evidence="3 4" key="1">
    <citation type="journal article" date="2016" name="Nat. Commun.">
        <title>Thousands of microbial genomes shed light on interconnected biogeochemical processes in an aquifer system.</title>
        <authorList>
            <person name="Anantharaman K."/>
            <person name="Brown C.T."/>
            <person name="Hug L.A."/>
            <person name="Sharon I."/>
            <person name="Castelle C.J."/>
            <person name="Probst A.J."/>
            <person name="Thomas B.C."/>
            <person name="Singh A."/>
            <person name="Wilkins M.J."/>
            <person name="Karaoz U."/>
            <person name="Brodie E.L."/>
            <person name="Williams K.H."/>
            <person name="Hubbard S.S."/>
            <person name="Banfield J.F."/>
        </authorList>
    </citation>
    <scope>NUCLEOTIDE SEQUENCE [LARGE SCALE GENOMIC DNA]</scope>
</reference>
<evidence type="ECO:0000313" key="3">
    <source>
        <dbReference type="EMBL" id="OGC22370.1"/>
    </source>
</evidence>
<name>A0A1F4SPN6_UNCSA</name>
<proteinExistence type="predicted"/>
<dbReference type="AlphaFoldDB" id="A0A1F4SPN6"/>